<dbReference type="EMBL" id="ASHM01019863">
    <property type="protein sequence ID" value="PNY01243.1"/>
    <property type="molecule type" value="Genomic_DNA"/>
</dbReference>
<proteinExistence type="predicted"/>
<protein>
    <submittedName>
        <fullName evidence="1">Uncharacterized protein</fullName>
    </submittedName>
</protein>
<accession>A0A2K3NDZ4</accession>
<organism evidence="1 2">
    <name type="scientific">Trifolium pratense</name>
    <name type="common">Red clover</name>
    <dbReference type="NCBI Taxonomy" id="57577"/>
    <lineage>
        <taxon>Eukaryota</taxon>
        <taxon>Viridiplantae</taxon>
        <taxon>Streptophyta</taxon>
        <taxon>Embryophyta</taxon>
        <taxon>Tracheophyta</taxon>
        <taxon>Spermatophyta</taxon>
        <taxon>Magnoliopsida</taxon>
        <taxon>eudicotyledons</taxon>
        <taxon>Gunneridae</taxon>
        <taxon>Pentapetalae</taxon>
        <taxon>rosids</taxon>
        <taxon>fabids</taxon>
        <taxon>Fabales</taxon>
        <taxon>Fabaceae</taxon>
        <taxon>Papilionoideae</taxon>
        <taxon>50 kb inversion clade</taxon>
        <taxon>NPAAA clade</taxon>
        <taxon>Hologalegina</taxon>
        <taxon>IRL clade</taxon>
        <taxon>Trifolieae</taxon>
        <taxon>Trifolium</taxon>
    </lineage>
</organism>
<dbReference type="AlphaFoldDB" id="A0A2K3NDZ4"/>
<dbReference type="Proteomes" id="UP000236291">
    <property type="component" value="Unassembled WGS sequence"/>
</dbReference>
<evidence type="ECO:0000313" key="2">
    <source>
        <dbReference type="Proteomes" id="UP000236291"/>
    </source>
</evidence>
<name>A0A2K3NDZ4_TRIPR</name>
<sequence>MNEAFYMKMLMNLINNLELWCKDCGEISSVMWSGKSGMIDAQSLITISVCDVLNTDGELNLSFLHDNLSANIVNGLFSN</sequence>
<reference evidence="1 2" key="2">
    <citation type="journal article" date="2017" name="Front. Plant Sci.">
        <title>Gene Classification and Mining of Molecular Markers Useful in Red Clover (Trifolium pratense) Breeding.</title>
        <authorList>
            <person name="Istvanek J."/>
            <person name="Dluhosova J."/>
            <person name="Dluhos P."/>
            <person name="Patkova L."/>
            <person name="Nedelnik J."/>
            <person name="Repkova J."/>
        </authorList>
    </citation>
    <scope>NUCLEOTIDE SEQUENCE [LARGE SCALE GENOMIC DNA]</scope>
    <source>
        <strain evidence="2">cv. Tatra</strain>
        <tissue evidence="1">Young leaves</tissue>
    </source>
</reference>
<evidence type="ECO:0000313" key="1">
    <source>
        <dbReference type="EMBL" id="PNY01243.1"/>
    </source>
</evidence>
<gene>
    <name evidence="1" type="ORF">L195_g024534</name>
</gene>
<reference evidence="1 2" key="1">
    <citation type="journal article" date="2014" name="Am. J. Bot.">
        <title>Genome assembly and annotation for red clover (Trifolium pratense; Fabaceae).</title>
        <authorList>
            <person name="Istvanek J."/>
            <person name="Jaros M."/>
            <person name="Krenek A."/>
            <person name="Repkova J."/>
        </authorList>
    </citation>
    <scope>NUCLEOTIDE SEQUENCE [LARGE SCALE GENOMIC DNA]</scope>
    <source>
        <strain evidence="2">cv. Tatra</strain>
        <tissue evidence="1">Young leaves</tissue>
    </source>
</reference>
<comment type="caution">
    <text evidence="1">The sequence shown here is derived from an EMBL/GenBank/DDBJ whole genome shotgun (WGS) entry which is preliminary data.</text>
</comment>